<dbReference type="InterPro" id="IPR041698">
    <property type="entry name" value="Methyltransf_25"/>
</dbReference>
<sequence length="233" mass="26979">MKERSLLPELMDDPSLDAVALQQALNEVTLVNRILGGNKVTTRGLDYFFKKFPKEHYSIADMGCGDGATLRTVAGYCRKKGISVSLLGYDFNPKSIALAREKSTDYPEIQFEVQDILKLDADRFSCDIILSVLTMHHFTNAEIDRFLNQFLQLSRLGVVINDLQRSQIAYVLFKAFSRVFMRSHIARYDGLISIKRAFTKKELVTFTKKLPVTHYQLSWRWAFRYLWILEKQH</sequence>
<evidence type="ECO:0000313" key="3">
    <source>
        <dbReference type="Proteomes" id="UP000229433"/>
    </source>
</evidence>
<feature type="domain" description="Methyltransferase" evidence="1">
    <location>
        <begin position="59"/>
        <end position="153"/>
    </location>
</feature>
<keyword evidence="3" id="KW-1185">Reference proteome</keyword>
<dbReference type="InterPro" id="IPR029063">
    <property type="entry name" value="SAM-dependent_MTases_sf"/>
</dbReference>
<comment type="caution">
    <text evidence="2">The sequence shown here is derived from an EMBL/GenBank/DDBJ whole genome shotgun (WGS) entry which is preliminary data.</text>
</comment>
<protein>
    <submittedName>
        <fullName evidence="2">Methyltransferase</fullName>
    </submittedName>
</protein>
<dbReference type="RefSeq" id="WP_099646380.1">
    <property type="nucleotide sequence ID" value="NZ_KZ319291.1"/>
</dbReference>
<dbReference type="OrthoDB" id="9800454at2"/>
<dbReference type="GO" id="GO:0032259">
    <property type="term" value="P:methylation"/>
    <property type="evidence" value="ECO:0007669"/>
    <property type="project" value="UniProtKB-KW"/>
</dbReference>
<accession>A0A2G1VRU6</accession>
<dbReference type="Gene3D" id="3.40.50.150">
    <property type="entry name" value="Vaccinia Virus protein VP39"/>
    <property type="match status" value="1"/>
</dbReference>
<keyword evidence="2" id="KW-0808">Transferase</keyword>
<keyword evidence="2" id="KW-0489">Methyltransferase</keyword>
<dbReference type="Proteomes" id="UP000229433">
    <property type="component" value="Unassembled WGS sequence"/>
</dbReference>
<evidence type="ECO:0000259" key="1">
    <source>
        <dbReference type="Pfam" id="PF13649"/>
    </source>
</evidence>
<dbReference type="EMBL" id="NQXA01000008">
    <property type="protein sequence ID" value="PHQ29179.1"/>
    <property type="molecule type" value="Genomic_DNA"/>
</dbReference>
<dbReference type="CDD" id="cd02440">
    <property type="entry name" value="AdoMet_MTases"/>
    <property type="match status" value="1"/>
</dbReference>
<dbReference type="SUPFAM" id="SSF53335">
    <property type="entry name" value="S-adenosyl-L-methionine-dependent methyltransferases"/>
    <property type="match status" value="1"/>
</dbReference>
<organism evidence="2 3">
    <name type="scientific">Leeuwenhoekiella nanhaiensis</name>
    <dbReference type="NCBI Taxonomy" id="1655491"/>
    <lineage>
        <taxon>Bacteria</taxon>
        <taxon>Pseudomonadati</taxon>
        <taxon>Bacteroidota</taxon>
        <taxon>Flavobacteriia</taxon>
        <taxon>Flavobacteriales</taxon>
        <taxon>Flavobacteriaceae</taxon>
        <taxon>Leeuwenhoekiella</taxon>
    </lineage>
</organism>
<dbReference type="GO" id="GO:0008168">
    <property type="term" value="F:methyltransferase activity"/>
    <property type="evidence" value="ECO:0007669"/>
    <property type="project" value="UniProtKB-KW"/>
</dbReference>
<reference evidence="2 3" key="1">
    <citation type="submission" date="2017-08" db="EMBL/GenBank/DDBJ databases">
        <title>The whole genome shortgun sequences of strain Leeuwenhoekiella nanhaiensis G18 from the South China Sea.</title>
        <authorList>
            <person name="Liu Q."/>
        </authorList>
    </citation>
    <scope>NUCLEOTIDE SEQUENCE [LARGE SCALE GENOMIC DNA]</scope>
    <source>
        <strain evidence="2 3">G18</strain>
    </source>
</reference>
<name>A0A2G1VRU6_9FLAO</name>
<proteinExistence type="predicted"/>
<dbReference type="Pfam" id="PF13649">
    <property type="entry name" value="Methyltransf_25"/>
    <property type="match status" value="1"/>
</dbReference>
<evidence type="ECO:0000313" key="2">
    <source>
        <dbReference type="EMBL" id="PHQ29179.1"/>
    </source>
</evidence>
<gene>
    <name evidence="2" type="ORF">CJ305_11260</name>
</gene>
<dbReference type="AlphaFoldDB" id="A0A2G1VRU6"/>